<keyword evidence="7" id="KW-0560">Oxidoreductase</keyword>
<dbReference type="PRINTS" id="PR00410">
    <property type="entry name" value="PHEHYDRXLASE"/>
</dbReference>
<keyword evidence="6" id="KW-0521">NADP</keyword>
<comment type="caution">
    <text evidence="10">The sequence shown here is derived from an EMBL/GenBank/DDBJ whole genome shotgun (WGS) entry which is preliminary data.</text>
</comment>
<evidence type="ECO:0000256" key="2">
    <source>
        <dbReference type="ARBA" id="ARBA00008312"/>
    </source>
</evidence>
<dbReference type="Proteomes" id="UP000604046">
    <property type="component" value="Unassembled WGS sequence"/>
</dbReference>
<dbReference type="FunFam" id="3.40.50.80:FF:000008">
    <property type="entry name" value="Ferredoxin--NADP reductase, chloroplastic"/>
    <property type="match status" value="1"/>
</dbReference>
<evidence type="ECO:0000256" key="6">
    <source>
        <dbReference type="ARBA" id="ARBA00022857"/>
    </source>
</evidence>
<comment type="catalytic activity">
    <reaction evidence="8">
        <text>2 reduced [2Fe-2S]-[ferredoxin] + NADP(+) + H(+) = 2 oxidized [2Fe-2S]-[ferredoxin] + NADPH</text>
        <dbReference type="Rhea" id="RHEA:20125"/>
        <dbReference type="Rhea" id="RHEA-COMP:10000"/>
        <dbReference type="Rhea" id="RHEA-COMP:10001"/>
        <dbReference type="ChEBI" id="CHEBI:15378"/>
        <dbReference type="ChEBI" id="CHEBI:33737"/>
        <dbReference type="ChEBI" id="CHEBI:33738"/>
        <dbReference type="ChEBI" id="CHEBI:57783"/>
        <dbReference type="ChEBI" id="CHEBI:58349"/>
        <dbReference type="EC" id="1.18.1.2"/>
    </reaction>
</comment>
<dbReference type="InterPro" id="IPR015701">
    <property type="entry name" value="FNR"/>
</dbReference>
<dbReference type="InterPro" id="IPR001433">
    <property type="entry name" value="OxRdtase_FAD/NAD-bd"/>
</dbReference>
<evidence type="ECO:0000256" key="3">
    <source>
        <dbReference type="ARBA" id="ARBA00013223"/>
    </source>
</evidence>
<evidence type="ECO:0000256" key="1">
    <source>
        <dbReference type="ARBA" id="ARBA00001974"/>
    </source>
</evidence>
<keyword evidence="11" id="KW-1185">Reference proteome</keyword>
<evidence type="ECO:0000313" key="11">
    <source>
        <dbReference type="Proteomes" id="UP000604046"/>
    </source>
</evidence>
<dbReference type="GO" id="GO:0004324">
    <property type="term" value="F:ferredoxin-NADP+ reductase activity"/>
    <property type="evidence" value="ECO:0007669"/>
    <property type="project" value="UniProtKB-EC"/>
</dbReference>
<proteinExistence type="inferred from homology"/>
<dbReference type="SUPFAM" id="SSF52343">
    <property type="entry name" value="Ferredoxin reductase-like, C-terminal NADP-linked domain"/>
    <property type="match status" value="1"/>
</dbReference>
<keyword evidence="4" id="KW-0285">Flavoprotein</keyword>
<comment type="similarity">
    <text evidence="2">Belongs to the ferredoxin--NADP reductase type 1 family.</text>
</comment>
<evidence type="ECO:0000313" key="10">
    <source>
        <dbReference type="EMBL" id="CAE7199560.1"/>
    </source>
</evidence>
<dbReference type="OrthoDB" id="1688044at2759"/>
<protein>
    <recommendedName>
        <fullName evidence="3">ferredoxin--NADP(+) reductase</fullName>
        <ecNumber evidence="3">1.18.1.2</ecNumber>
    </recommendedName>
</protein>
<name>A0A812JFB5_9DINO</name>
<sequence length="161" mass="18668">MLLPEESECNLIFVATGTGIAPIRSLLRRLFHDRAEANDGTRKFQGLAWLFYGVRDAVSRLYDSEHMAYKAKFPEHFRYNCAMSREGKLGERYVHTEMSRCMDELWQLLQLPNTHLYACGLKALESSLTDSLASAARDRGQDWREIQKAMRTDGRYHVEVY</sequence>
<feature type="domain" description="Oxidoreductase FAD/NAD(P)-binding" evidence="9">
    <location>
        <begin position="13"/>
        <end position="126"/>
    </location>
</feature>
<reference evidence="10" key="1">
    <citation type="submission" date="2021-02" db="EMBL/GenBank/DDBJ databases">
        <authorList>
            <person name="Dougan E. K."/>
            <person name="Rhodes N."/>
            <person name="Thang M."/>
            <person name="Chan C."/>
        </authorList>
    </citation>
    <scope>NUCLEOTIDE SEQUENCE</scope>
</reference>
<dbReference type="Pfam" id="PF00175">
    <property type="entry name" value="NAD_binding_1"/>
    <property type="match status" value="1"/>
</dbReference>
<evidence type="ECO:0000256" key="4">
    <source>
        <dbReference type="ARBA" id="ARBA00022630"/>
    </source>
</evidence>
<comment type="cofactor">
    <cofactor evidence="1">
        <name>FAD</name>
        <dbReference type="ChEBI" id="CHEBI:57692"/>
    </cofactor>
</comment>
<evidence type="ECO:0000256" key="8">
    <source>
        <dbReference type="ARBA" id="ARBA00047776"/>
    </source>
</evidence>
<accession>A0A812JFB5</accession>
<dbReference type="AlphaFoldDB" id="A0A812JFB5"/>
<evidence type="ECO:0000256" key="7">
    <source>
        <dbReference type="ARBA" id="ARBA00023002"/>
    </source>
</evidence>
<dbReference type="InterPro" id="IPR001709">
    <property type="entry name" value="Flavoprot_Pyr_Nucl_cyt_Rdtase"/>
</dbReference>
<dbReference type="Gene3D" id="3.40.50.80">
    <property type="entry name" value="Nucleotide-binding domain of ferredoxin-NADP reductase (FNR) module"/>
    <property type="match status" value="1"/>
</dbReference>
<gene>
    <name evidence="10" type="primary">petH</name>
    <name evidence="10" type="ORF">SNAT2548_LOCUS5875</name>
</gene>
<dbReference type="PANTHER" id="PTHR43314">
    <property type="match status" value="1"/>
</dbReference>
<keyword evidence="5" id="KW-0274">FAD</keyword>
<evidence type="ECO:0000259" key="9">
    <source>
        <dbReference type="Pfam" id="PF00175"/>
    </source>
</evidence>
<evidence type="ECO:0000256" key="5">
    <source>
        <dbReference type="ARBA" id="ARBA00022827"/>
    </source>
</evidence>
<dbReference type="PRINTS" id="PR00371">
    <property type="entry name" value="FPNCR"/>
</dbReference>
<organism evidence="10 11">
    <name type="scientific">Symbiodinium natans</name>
    <dbReference type="NCBI Taxonomy" id="878477"/>
    <lineage>
        <taxon>Eukaryota</taxon>
        <taxon>Sar</taxon>
        <taxon>Alveolata</taxon>
        <taxon>Dinophyceae</taxon>
        <taxon>Suessiales</taxon>
        <taxon>Symbiodiniaceae</taxon>
        <taxon>Symbiodinium</taxon>
    </lineage>
</organism>
<dbReference type="EC" id="1.18.1.2" evidence="3"/>
<dbReference type="EMBL" id="CAJNDS010000380">
    <property type="protein sequence ID" value="CAE7199560.1"/>
    <property type="molecule type" value="Genomic_DNA"/>
</dbReference>
<dbReference type="InterPro" id="IPR039261">
    <property type="entry name" value="FNR_nucleotide-bd"/>
</dbReference>